<evidence type="ECO:0000256" key="8">
    <source>
        <dbReference type="ARBA" id="ARBA00022842"/>
    </source>
</evidence>
<feature type="binding site" evidence="10">
    <location>
        <begin position="11"/>
        <end position="18"/>
    </location>
    <ligand>
        <name>ATP</name>
        <dbReference type="ChEBI" id="CHEBI:30616"/>
    </ligand>
</feature>
<dbReference type="EMBL" id="JYGE01000003">
    <property type="protein sequence ID" value="PSJ31855.1"/>
    <property type="molecule type" value="Genomic_DNA"/>
</dbReference>
<keyword evidence="5 10" id="KW-0819">tRNA processing</keyword>
<evidence type="ECO:0000256" key="3">
    <source>
        <dbReference type="ARBA" id="ARBA00005842"/>
    </source>
</evidence>
<feature type="binding site" evidence="10">
    <location>
        <begin position="13"/>
        <end position="18"/>
    </location>
    <ligand>
        <name>substrate</name>
    </ligand>
</feature>
<protein>
    <recommendedName>
        <fullName evidence="10">tRNA dimethylallyltransferase</fullName>
        <ecNumber evidence="10">2.5.1.75</ecNumber>
    </recommendedName>
    <alternativeName>
        <fullName evidence="10">Dimethylallyl diphosphate:tRNA dimethylallyltransferase</fullName>
        <shortName evidence="10">DMAPP:tRNA dimethylallyltransferase</shortName>
        <shortName evidence="10">DMATase</shortName>
    </alternativeName>
    <alternativeName>
        <fullName evidence="10">Isopentenyl-diphosphate:tRNA isopentenyltransferase</fullName>
        <shortName evidence="10">IPP transferase</shortName>
        <shortName evidence="10">IPPT</shortName>
        <shortName evidence="10">IPTase</shortName>
    </alternativeName>
</protein>
<gene>
    <name evidence="10" type="primary">miaA</name>
    <name evidence="14" type="ORF">UF10_04385</name>
</gene>
<keyword evidence="8 10" id="KW-0460">Magnesium</keyword>
<comment type="caution">
    <text evidence="10">Lacks conserved residue(s) required for the propagation of feature annotation.</text>
</comment>
<sequence>MSKIPVLILTGPTAVGKTNLSIELAKSFNGEIISADSMQIYKNMDVGSAKITDEEMNGIKHYLIDVINPDEEFSVSDFREMAEKHIKDIHGRGKLPIITGGTGLYLNSLIYNMDFGKSNSNEDLRNELYDLYQKHGAEYMHNILHSLSKESADRIHPNNVKRVIRAIEIYKSGGELGDFSKDLQYNENIDAKVVVLNRDRKYLYERINMRVDIMFDQGLLAEVKKLKDMGYTQDMVSMKGIGYKEVLDYFDEKETLDRTIEIIKQSTRKYAKRQITWFKKYKDALWIDLGELSDINDQIALIKNFIKK</sequence>
<dbReference type="EC" id="2.5.1.75" evidence="10"/>
<dbReference type="InterPro" id="IPR039657">
    <property type="entry name" value="Dimethylallyltransferase"/>
</dbReference>
<accession>A0A2P7Q1L7</accession>
<evidence type="ECO:0000256" key="10">
    <source>
        <dbReference type="HAMAP-Rule" id="MF_00185"/>
    </source>
</evidence>
<dbReference type="Gene3D" id="3.40.50.300">
    <property type="entry name" value="P-loop containing nucleotide triphosphate hydrolases"/>
    <property type="match status" value="1"/>
</dbReference>
<dbReference type="InterPro" id="IPR027417">
    <property type="entry name" value="P-loop_NTPase"/>
</dbReference>
<dbReference type="SUPFAM" id="SSF52540">
    <property type="entry name" value="P-loop containing nucleoside triphosphate hydrolases"/>
    <property type="match status" value="2"/>
</dbReference>
<comment type="similarity">
    <text evidence="3 10 13">Belongs to the IPP transferase family.</text>
</comment>
<keyword evidence="15" id="KW-1185">Reference proteome</keyword>
<proteinExistence type="inferred from homology"/>
<evidence type="ECO:0000313" key="14">
    <source>
        <dbReference type="EMBL" id="PSJ31855.1"/>
    </source>
</evidence>
<dbReference type="Gene3D" id="1.10.20.140">
    <property type="match status" value="1"/>
</dbReference>
<feature type="region of interest" description="Interaction with substrate tRNA" evidence="10">
    <location>
        <begin position="36"/>
        <end position="39"/>
    </location>
</feature>
<evidence type="ECO:0000256" key="7">
    <source>
        <dbReference type="ARBA" id="ARBA00022840"/>
    </source>
</evidence>
<comment type="catalytic activity">
    <reaction evidence="9 10 11">
        <text>adenosine(37) in tRNA + dimethylallyl diphosphate = N(6)-dimethylallyladenosine(37) in tRNA + diphosphate</text>
        <dbReference type="Rhea" id="RHEA:26482"/>
        <dbReference type="Rhea" id="RHEA-COMP:10162"/>
        <dbReference type="Rhea" id="RHEA-COMP:10375"/>
        <dbReference type="ChEBI" id="CHEBI:33019"/>
        <dbReference type="ChEBI" id="CHEBI:57623"/>
        <dbReference type="ChEBI" id="CHEBI:74411"/>
        <dbReference type="ChEBI" id="CHEBI:74415"/>
        <dbReference type="EC" id="2.5.1.75"/>
    </reaction>
</comment>
<evidence type="ECO:0000256" key="4">
    <source>
        <dbReference type="ARBA" id="ARBA00022679"/>
    </source>
</evidence>
<dbReference type="NCBIfam" id="TIGR00174">
    <property type="entry name" value="miaA"/>
    <property type="match status" value="1"/>
</dbReference>
<feature type="site" description="Interaction with substrate tRNA" evidence="10">
    <location>
        <position position="125"/>
    </location>
</feature>
<dbReference type="GO" id="GO:0006400">
    <property type="term" value="P:tRNA modification"/>
    <property type="evidence" value="ECO:0007669"/>
    <property type="project" value="TreeGrafter"/>
</dbReference>
<dbReference type="GO" id="GO:0005524">
    <property type="term" value="F:ATP binding"/>
    <property type="evidence" value="ECO:0007669"/>
    <property type="project" value="UniProtKB-UniRule"/>
</dbReference>
<reference evidence="14" key="1">
    <citation type="thesis" date="2015" institute="Rutgers" country="The State University of New Jersey, 14 College Farm Rd., New Brunswick, NJ, USA">
        <title>Ammonia toxicity in bacteria and its implications for treatment of and resource recovery from highly nitrogenous organic wastes.</title>
        <authorList>
            <person name="Luther A.K."/>
        </authorList>
    </citation>
    <scope>NUCLEOTIDE SEQUENCE</scope>
    <source>
        <strain evidence="14">RT-10B</strain>
    </source>
</reference>
<evidence type="ECO:0000256" key="9">
    <source>
        <dbReference type="ARBA" id="ARBA00049563"/>
    </source>
</evidence>
<evidence type="ECO:0000256" key="1">
    <source>
        <dbReference type="ARBA" id="ARBA00001946"/>
    </source>
</evidence>
<feature type="site" description="Interaction with substrate tRNA" evidence="10">
    <location>
        <position position="102"/>
    </location>
</feature>
<dbReference type="GO" id="GO:0052381">
    <property type="term" value="F:tRNA dimethylallyltransferase activity"/>
    <property type="evidence" value="ECO:0007669"/>
    <property type="project" value="UniProtKB-UniRule"/>
</dbReference>
<dbReference type="AlphaFoldDB" id="A0A2P7Q1L7"/>
<comment type="function">
    <text evidence="2 10 12">Catalyzes the transfer of a dimethylallyl group onto the adenine at position 37 in tRNAs that read codons beginning with uridine, leading to the formation of N6-(dimethylallyl)adenosine (i(6)A).</text>
</comment>
<comment type="subunit">
    <text evidence="10">Monomer.</text>
</comment>
<dbReference type="PANTHER" id="PTHR11088:SF60">
    <property type="entry name" value="TRNA DIMETHYLALLYLTRANSFERASE"/>
    <property type="match status" value="1"/>
</dbReference>
<evidence type="ECO:0000256" key="13">
    <source>
        <dbReference type="RuleBase" id="RU003785"/>
    </source>
</evidence>
<organism evidence="14 15">
    <name type="scientific">Peptostreptococcus russellii</name>
    <dbReference type="NCBI Taxonomy" id="215200"/>
    <lineage>
        <taxon>Bacteria</taxon>
        <taxon>Bacillati</taxon>
        <taxon>Bacillota</taxon>
        <taxon>Clostridia</taxon>
        <taxon>Peptostreptococcales</taxon>
        <taxon>Peptostreptococcaceae</taxon>
        <taxon>Peptostreptococcus</taxon>
    </lineage>
</organism>
<dbReference type="HAMAP" id="MF_00185">
    <property type="entry name" value="IPP_trans"/>
    <property type="match status" value="1"/>
</dbReference>
<keyword evidence="4 10" id="KW-0808">Transferase</keyword>
<dbReference type="Proteomes" id="UP000241434">
    <property type="component" value="Unassembled WGS sequence"/>
</dbReference>
<evidence type="ECO:0000313" key="15">
    <source>
        <dbReference type="Proteomes" id="UP000241434"/>
    </source>
</evidence>
<name>A0A2P7Q1L7_9FIRM</name>
<evidence type="ECO:0000256" key="5">
    <source>
        <dbReference type="ARBA" id="ARBA00022694"/>
    </source>
</evidence>
<dbReference type="RefSeq" id="WP_207654562.1">
    <property type="nucleotide sequence ID" value="NZ_JYGE01000003.1"/>
</dbReference>
<evidence type="ECO:0000256" key="12">
    <source>
        <dbReference type="RuleBase" id="RU003784"/>
    </source>
</evidence>
<keyword evidence="7 10" id="KW-0067">ATP-binding</keyword>
<dbReference type="Pfam" id="PF01715">
    <property type="entry name" value="IPPT"/>
    <property type="match status" value="1"/>
</dbReference>
<evidence type="ECO:0000256" key="11">
    <source>
        <dbReference type="RuleBase" id="RU003783"/>
    </source>
</evidence>
<keyword evidence="6 10" id="KW-0547">Nucleotide-binding</keyword>
<comment type="cofactor">
    <cofactor evidence="1 10">
        <name>Mg(2+)</name>
        <dbReference type="ChEBI" id="CHEBI:18420"/>
    </cofactor>
</comment>
<evidence type="ECO:0000256" key="2">
    <source>
        <dbReference type="ARBA" id="ARBA00003213"/>
    </source>
</evidence>
<dbReference type="InterPro" id="IPR018022">
    <property type="entry name" value="IPT"/>
</dbReference>
<evidence type="ECO:0000256" key="6">
    <source>
        <dbReference type="ARBA" id="ARBA00022741"/>
    </source>
</evidence>
<comment type="caution">
    <text evidence="14">The sequence shown here is derived from an EMBL/GenBank/DDBJ whole genome shotgun (WGS) entry which is preliminary data.</text>
</comment>
<dbReference type="PANTHER" id="PTHR11088">
    <property type="entry name" value="TRNA DIMETHYLALLYLTRANSFERASE"/>
    <property type="match status" value="1"/>
</dbReference>